<comment type="subcellular location">
    <subcellularLocation>
        <location evidence="2">Cell membrane</location>
    </subcellularLocation>
    <subcellularLocation>
        <location evidence="1">Membrane</location>
        <topology evidence="1">Single-pass membrane protein</topology>
    </subcellularLocation>
</comment>
<comment type="caution">
    <text evidence="10">The sequence shown here is derived from an EMBL/GenBank/DDBJ whole genome shotgun (WGS) entry which is preliminary data.</text>
</comment>
<evidence type="ECO:0000256" key="3">
    <source>
        <dbReference type="ARBA" id="ARBA00022475"/>
    </source>
</evidence>
<evidence type="ECO:0000256" key="2">
    <source>
        <dbReference type="ARBA" id="ARBA00004236"/>
    </source>
</evidence>
<dbReference type="InterPro" id="IPR051474">
    <property type="entry name" value="Anti-sigma-K/W_factor"/>
</dbReference>
<organism evidence="10 11">
    <name type="scientific">Sphingomonas natans</name>
    <dbReference type="NCBI Taxonomy" id="3063330"/>
    <lineage>
        <taxon>Bacteria</taxon>
        <taxon>Pseudomonadati</taxon>
        <taxon>Pseudomonadota</taxon>
        <taxon>Alphaproteobacteria</taxon>
        <taxon>Sphingomonadales</taxon>
        <taxon>Sphingomonadaceae</taxon>
        <taxon>Sphingomonas</taxon>
    </lineage>
</organism>
<dbReference type="Pfam" id="PF10099">
    <property type="entry name" value="RskA_C"/>
    <property type="match status" value="1"/>
</dbReference>
<dbReference type="EMBL" id="JAUOTP010000001">
    <property type="protein sequence ID" value="MDO6412967.1"/>
    <property type="molecule type" value="Genomic_DNA"/>
</dbReference>
<keyword evidence="5" id="KW-1133">Transmembrane helix</keyword>
<dbReference type="RefSeq" id="WP_303539294.1">
    <property type="nucleotide sequence ID" value="NZ_JAUOTP010000001.1"/>
</dbReference>
<evidence type="ECO:0000259" key="9">
    <source>
        <dbReference type="Pfam" id="PF10099"/>
    </source>
</evidence>
<gene>
    <name evidence="10" type="ORF">Q4F19_01090</name>
</gene>
<name>A0ABT8Y3S9_9SPHN</name>
<dbReference type="PANTHER" id="PTHR37461">
    <property type="entry name" value="ANTI-SIGMA-K FACTOR RSKA"/>
    <property type="match status" value="1"/>
</dbReference>
<protein>
    <recommendedName>
        <fullName evidence="8">Regulator of SigK</fullName>
    </recommendedName>
    <alternativeName>
        <fullName evidence="7">Sigma-K anti-sigma factor RskA</fullName>
    </alternativeName>
</protein>
<evidence type="ECO:0000256" key="4">
    <source>
        <dbReference type="ARBA" id="ARBA00022692"/>
    </source>
</evidence>
<evidence type="ECO:0000313" key="11">
    <source>
        <dbReference type="Proteomes" id="UP001169764"/>
    </source>
</evidence>
<dbReference type="PANTHER" id="PTHR37461:SF1">
    <property type="entry name" value="ANTI-SIGMA-K FACTOR RSKA"/>
    <property type="match status" value="1"/>
</dbReference>
<evidence type="ECO:0000256" key="5">
    <source>
        <dbReference type="ARBA" id="ARBA00022989"/>
    </source>
</evidence>
<dbReference type="Proteomes" id="UP001169764">
    <property type="component" value="Unassembled WGS sequence"/>
</dbReference>
<dbReference type="Gene3D" id="1.10.10.1320">
    <property type="entry name" value="Anti-sigma factor, zinc-finger domain"/>
    <property type="match status" value="1"/>
</dbReference>
<keyword evidence="4" id="KW-0812">Transmembrane</keyword>
<accession>A0ABT8Y3S9</accession>
<keyword evidence="3" id="KW-1003">Cell membrane</keyword>
<dbReference type="InterPro" id="IPR041916">
    <property type="entry name" value="Anti_sigma_zinc_sf"/>
</dbReference>
<sequence>MAEDFPEDAGEFVLGTLPPDERRDFLRRLAREPATVDAVRSWQERLAPLALAIEPVEPPRELERRVLEAIGIAPIVPAANDNQAGRWRIATAAASLVALVAAGLALRPHETTMPVPNVRPTAVQPIALRTTAIAALSAQGQTPGLFVTYDKVSGRMRIVPVGLTPDEAHSYELWLIEGKNAPKPMGLVDAKLPGERRVGSAMAMGATFAISREPVGGSTTGAPTGPVLFSGPLVAISPET</sequence>
<keyword evidence="6" id="KW-0472">Membrane</keyword>
<evidence type="ECO:0000256" key="8">
    <source>
        <dbReference type="ARBA" id="ARBA00030803"/>
    </source>
</evidence>
<evidence type="ECO:0000256" key="6">
    <source>
        <dbReference type="ARBA" id="ARBA00023136"/>
    </source>
</evidence>
<evidence type="ECO:0000313" key="10">
    <source>
        <dbReference type="EMBL" id="MDO6412967.1"/>
    </source>
</evidence>
<proteinExistence type="predicted"/>
<keyword evidence="11" id="KW-1185">Reference proteome</keyword>
<evidence type="ECO:0000256" key="1">
    <source>
        <dbReference type="ARBA" id="ARBA00004167"/>
    </source>
</evidence>
<feature type="domain" description="Anti-sigma K factor RskA C-terminal" evidence="9">
    <location>
        <begin position="91"/>
        <end position="227"/>
    </location>
</feature>
<evidence type="ECO:0000256" key="7">
    <source>
        <dbReference type="ARBA" id="ARBA00029829"/>
    </source>
</evidence>
<dbReference type="InterPro" id="IPR018764">
    <property type="entry name" value="RskA_C"/>
</dbReference>
<reference evidence="10" key="1">
    <citation type="submission" date="2023-07" db="EMBL/GenBank/DDBJ databases">
        <authorList>
            <person name="Kim M."/>
        </authorList>
    </citation>
    <scope>NUCLEOTIDE SEQUENCE</scope>
    <source>
        <strain evidence="10">BIUV-7</strain>
    </source>
</reference>